<proteinExistence type="predicted"/>
<dbReference type="SUPFAM" id="SSF53067">
    <property type="entry name" value="Actin-like ATPase domain"/>
    <property type="match status" value="2"/>
</dbReference>
<evidence type="ECO:0000313" key="3">
    <source>
        <dbReference type="EMBL" id="GLI57246.1"/>
    </source>
</evidence>
<organism evidence="3 4">
    <name type="scientific">Propionigenium maris DSM 9537</name>
    <dbReference type="NCBI Taxonomy" id="1123000"/>
    <lineage>
        <taxon>Bacteria</taxon>
        <taxon>Fusobacteriati</taxon>
        <taxon>Fusobacteriota</taxon>
        <taxon>Fusobacteriia</taxon>
        <taxon>Fusobacteriales</taxon>
        <taxon>Fusobacteriaceae</taxon>
        <taxon>Propionigenium</taxon>
    </lineage>
</organism>
<comment type="caution">
    <text evidence="3">The sequence shown here is derived from an EMBL/GenBank/DDBJ whole genome shotgun (WGS) entry which is preliminary data.</text>
</comment>
<dbReference type="RefSeq" id="WP_281836773.1">
    <property type="nucleotide sequence ID" value="NZ_BSDY01000015.1"/>
</dbReference>
<dbReference type="CDD" id="cd24052">
    <property type="entry name" value="ASKHA_NBD_HpPPX-GppA-like"/>
    <property type="match status" value="1"/>
</dbReference>
<reference evidence="3" key="1">
    <citation type="submission" date="2022-12" db="EMBL/GenBank/DDBJ databases">
        <title>Reference genome sequencing for broad-spectrum identification of bacterial and archaeal isolates by mass spectrometry.</title>
        <authorList>
            <person name="Sekiguchi Y."/>
            <person name="Tourlousse D.M."/>
        </authorList>
    </citation>
    <scope>NUCLEOTIDE SEQUENCE</scope>
    <source>
        <strain evidence="3">10succ1</strain>
    </source>
</reference>
<feature type="domain" description="Ppx/GppA phosphatase N-terminal" evidence="1">
    <location>
        <begin position="25"/>
        <end position="303"/>
    </location>
</feature>
<dbReference type="PANTHER" id="PTHR30005:SF0">
    <property type="entry name" value="RETROGRADE REGULATION PROTEIN 2"/>
    <property type="match status" value="1"/>
</dbReference>
<dbReference type="AlphaFoldDB" id="A0A9W6GP17"/>
<accession>A0A9W6GP17</accession>
<feature type="domain" description="Ppx/GppA phosphatase C-terminal" evidence="2">
    <location>
        <begin position="314"/>
        <end position="448"/>
    </location>
</feature>
<evidence type="ECO:0000259" key="1">
    <source>
        <dbReference type="Pfam" id="PF02541"/>
    </source>
</evidence>
<dbReference type="SUPFAM" id="SSF109604">
    <property type="entry name" value="HD-domain/PDEase-like"/>
    <property type="match status" value="1"/>
</dbReference>
<dbReference type="Gene3D" id="1.10.3210.10">
    <property type="entry name" value="Hypothetical protein af1432"/>
    <property type="match status" value="1"/>
</dbReference>
<dbReference type="Pfam" id="PF21447">
    <property type="entry name" value="Ppx-GppA_III"/>
    <property type="match status" value="1"/>
</dbReference>
<dbReference type="Proteomes" id="UP001144471">
    <property type="component" value="Unassembled WGS sequence"/>
</dbReference>
<dbReference type="Gene3D" id="3.30.420.40">
    <property type="match status" value="1"/>
</dbReference>
<dbReference type="InterPro" id="IPR043129">
    <property type="entry name" value="ATPase_NBD"/>
</dbReference>
<sequence length="500" mass="57322">MKRIGIIDIGSMTARLVIFELLSDSTFKIIEDIKENIALGERIRREKLIGRSKIELILHTIYLYKELSHRYEVEDINCYLSSAYTGCSDLEELIARGAEETGIEIRLLSQKEEVDASFTGAVNNLGLNDGVLLDMGGTTTKIIWFEKRRIKKWESLPMGAASLGEIANIRDIIGNKEEKRLREHVKSRITSVEWLKDVGDLPLIGVGGSMRNLAKIHANMCEYPLNLLHNYHLKEGDVEVIYNRIKTKGYEEKLKVKGLAVSRAPIFTGALFVMEEVLNFSGIESLIISGNGMREGMVYSNYLKVFKSTEEIFENSLLEIMNKFSLSVEEGEKTYRVFKKIYDKIQTVNKINIRDEKILKTACYLGRAGVNINFYDHPFHSLYMILNSGLRGMSHRDLVTAALIVSQQNKFNDLHKNFEDLLGKKDLNCIKKLSIILRVSKLLNKNFLVDKDEFRIEVRDKQVIFSVEKKNLLDIQISRMLMSNDRFKELFNRELVVCGI</sequence>
<dbReference type="Pfam" id="PF02541">
    <property type="entry name" value="Ppx-GppA"/>
    <property type="match status" value="1"/>
</dbReference>
<dbReference type="InterPro" id="IPR050273">
    <property type="entry name" value="GppA/Ppx_hydrolase"/>
</dbReference>
<protein>
    <submittedName>
        <fullName evidence="3">Exopolyphosphatase</fullName>
    </submittedName>
</protein>
<evidence type="ECO:0000259" key="2">
    <source>
        <dbReference type="Pfam" id="PF21447"/>
    </source>
</evidence>
<gene>
    <name evidence="3" type="ORF">PM10SUCC1_27600</name>
</gene>
<keyword evidence="4" id="KW-1185">Reference proteome</keyword>
<dbReference type="EMBL" id="BSDY01000015">
    <property type="protein sequence ID" value="GLI57246.1"/>
    <property type="molecule type" value="Genomic_DNA"/>
</dbReference>
<evidence type="ECO:0000313" key="4">
    <source>
        <dbReference type="Proteomes" id="UP001144471"/>
    </source>
</evidence>
<dbReference type="PANTHER" id="PTHR30005">
    <property type="entry name" value="EXOPOLYPHOSPHATASE"/>
    <property type="match status" value="1"/>
</dbReference>
<dbReference type="InterPro" id="IPR003695">
    <property type="entry name" value="Ppx_GppA_N"/>
</dbReference>
<dbReference type="GO" id="GO:0006357">
    <property type="term" value="P:regulation of transcription by RNA polymerase II"/>
    <property type="evidence" value="ECO:0007669"/>
    <property type="project" value="TreeGrafter"/>
</dbReference>
<dbReference type="InterPro" id="IPR048950">
    <property type="entry name" value="Ppx_GppA_C"/>
</dbReference>
<dbReference type="Gene3D" id="3.30.420.150">
    <property type="entry name" value="Exopolyphosphatase. Domain 2"/>
    <property type="match status" value="1"/>
</dbReference>
<name>A0A9W6GP17_9FUSO</name>